<evidence type="ECO:0000256" key="2">
    <source>
        <dbReference type="ARBA" id="ARBA00022692"/>
    </source>
</evidence>
<evidence type="ECO:0000259" key="6">
    <source>
        <dbReference type="PROSITE" id="PS52015"/>
    </source>
</evidence>
<evidence type="ECO:0000313" key="8">
    <source>
        <dbReference type="Proteomes" id="UP000334923"/>
    </source>
</evidence>
<evidence type="ECO:0000256" key="3">
    <source>
        <dbReference type="ARBA" id="ARBA00022989"/>
    </source>
</evidence>
<proteinExistence type="predicted"/>
<name>A0A5E6MEM1_9BACT</name>
<feature type="compositionally biased region" description="Pro residues" evidence="5">
    <location>
        <begin position="105"/>
        <end position="114"/>
    </location>
</feature>
<dbReference type="InterPro" id="IPR037682">
    <property type="entry name" value="TonB_C"/>
</dbReference>
<dbReference type="GO" id="GO:0016020">
    <property type="term" value="C:membrane"/>
    <property type="evidence" value="ECO:0007669"/>
    <property type="project" value="UniProtKB-SubCell"/>
</dbReference>
<evidence type="ECO:0000256" key="5">
    <source>
        <dbReference type="SAM" id="MobiDB-lite"/>
    </source>
</evidence>
<evidence type="ECO:0000256" key="1">
    <source>
        <dbReference type="ARBA" id="ARBA00004167"/>
    </source>
</evidence>
<evidence type="ECO:0000313" key="7">
    <source>
        <dbReference type="EMBL" id="VVM04516.1"/>
    </source>
</evidence>
<keyword evidence="2" id="KW-0812">Transmembrane</keyword>
<dbReference type="RefSeq" id="WP_178086827.1">
    <property type="nucleotide sequence ID" value="NZ_CABFVA020000004.1"/>
</dbReference>
<gene>
    <name evidence="7" type="ORF">MAMT_00146</name>
</gene>
<sequence>MTTALLERRATRLEAKRSQEIQPAADQSAGWGFWPAIALAILFHAGVACLILPGVPGSPVPAIAPLSLQSSPNSSNVELMDEIPVPPSAGTPLPEERKAEEPSVLPTPVPPIPKKPLVARQASRSHAARPTQTPHNRPPALGGGLVLSEPPYPYEARCQRLEGKVTLQVFVQEGHVIWVEVLASSGHHLLDGSAKQWALHHWRFPGIASGSFTEAVTFSLDGV</sequence>
<accession>A0A5E6MEM1</accession>
<dbReference type="Pfam" id="PF03544">
    <property type="entry name" value="TonB_C"/>
    <property type="match status" value="1"/>
</dbReference>
<comment type="subcellular location">
    <subcellularLocation>
        <location evidence="1">Membrane</location>
        <topology evidence="1">Single-pass membrane protein</topology>
    </subcellularLocation>
</comment>
<dbReference type="SUPFAM" id="SSF74653">
    <property type="entry name" value="TolA/TonB C-terminal domain"/>
    <property type="match status" value="1"/>
</dbReference>
<protein>
    <recommendedName>
        <fullName evidence="6">TonB C-terminal domain-containing protein</fullName>
    </recommendedName>
</protein>
<keyword evidence="4" id="KW-0472">Membrane</keyword>
<keyword evidence="8" id="KW-1185">Reference proteome</keyword>
<dbReference type="EMBL" id="CABFVA020000004">
    <property type="protein sequence ID" value="VVM04516.1"/>
    <property type="molecule type" value="Genomic_DNA"/>
</dbReference>
<feature type="region of interest" description="Disordered" evidence="5">
    <location>
        <begin position="71"/>
        <end position="145"/>
    </location>
</feature>
<dbReference type="Proteomes" id="UP000334923">
    <property type="component" value="Unassembled WGS sequence"/>
</dbReference>
<dbReference type="GO" id="GO:0055085">
    <property type="term" value="P:transmembrane transport"/>
    <property type="evidence" value="ECO:0007669"/>
    <property type="project" value="InterPro"/>
</dbReference>
<dbReference type="Gene3D" id="3.30.1150.10">
    <property type="match status" value="1"/>
</dbReference>
<dbReference type="PROSITE" id="PS52015">
    <property type="entry name" value="TONB_CTD"/>
    <property type="match status" value="1"/>
</dbReference>
<dbReference type="InterPro" id="IPR006260">
    <property type="entry name" value="TonB/TolA_C"/>
</dbReference>
<evidence type="ECO:0000256" key="4">
    <source>
        <dbReference type="ARBA" id="ARBA00023136"/>
    </source>
</evidence>
<keyword evidence="3" id="KW-1133">Transmembrane helix</keyword>
<organism evidence="7 8">
    <name type="scientific">Methylacidimicrobium tartarophylax</name>
    <dbReference type="NCBI Taxonomy" id="1041768"/>
    <lineage>
        <taxon>Bacteria</taxon>
        <taxon>Pseudomonadati</taxon>
        <taxon>Verrucomicrobiota</taxon>
        <taxon>Methylacidimicrobium</taxon>
    </lineage>
</organism>
<dbReference type="AlphaFoldDB" id="A0A5E6MEM1"/>
<dbReference type="NCBIfam" id="TIGR01352">
    <property type="entry name" value="tonB_Cterm"/>
    <property type="match status" value="1"/>
</dbReference>
<reference evidence="7 8" key="1">
    <citation type="submission" date="2019-09" db="EMBL/GenBank/DDBJ databases">
        <authorList>
            <person name="Cremers G."/>
        </authorList>
    </citation>
    <scope>NUCLEOTIDE SEQUENCE [LARGE SCALE GENOMIC DNA]</scope>
    <source>
        <strain evidence="7">4A</strain>
    </source>
</reference>
<feature type="domain" description="TonB C-terminal" evidence="6">
    <location>
        <begin position="137"/>
        <end position="223"/>
    </location>
</feature>